<sequence length="216" mass="24621">MSTQEHLQQRIELLEKRLVGLEDIEQIKRLQRMYGYYIDNRLWTEMAELFSDAEAVMEIGQRGRYLGKHNIEQFLLDVLGQGRSGLLRDEFINHMQLQGVVTLGDDGKQAQGRWRALIQGNPPAGSRSLFWAEGVYENTYVKEAGTWKIARLWWVPTFYTSHPCDSLSFASSPASASLPPQQPSAEPDSELGRTFVPFHYQHPITGHAVTRVTSKT</sequence>
<organism evidence="3 4">
    <name type="scientific">Pseudomonas ogarae (strain DSM 112162 / CECT 30235 / F113)</name>
    <dbReference type="NCBI Taxonomy" id="1114970"/>
    <lineage>
        <taxon>Bacteria</taxon>
        <taxon>Pseudomonadati</taxon>
        <taxon>Pseudomonadota</taxon>
        <taxon>Gammaproteobacteria</taxon>
        <taxon>Pseudomonadales</taxon>
        <taxon>Pseudomonadaceae</taxon>
        <taxon>Pseudomonas</taxon>
    </lineage>
</organism>
<dbReference type="RefSeq" id="WP_014338058.1">
    <property type="nucleotide sequence ID" value="NC_016830.1"/>
</dbReference>
<dbReference type="Proteomes" id="UP000235315">
    <property type="component" value="Chromosome"/>
</dbReference>
<dbReference type="EMBL" id="CP025738">
    <property type="protein sequence ID" value="AUO46492.1"/>
    <property type="molecule type" value="Genomic_DNA"/>
</dbReference>
<proteinExistence type="predicted"/>
<reference evidence="3 4" key="1">
    <citation type="submission" date="2018-01" db="EMBL/GenBank/DDBJ databases">
        <title>Tropical forage species Digitaria eriantha prevents oxidative stress under low temperature conditions by the incorporation of polyhydroxybutyrate-producing endophytic bacteria.</title>
        <authorList>
            <person name="Stritzler M."/>
            <person name="Ayub N."/>
        </authorList>
    </citation>
    <scope>NUCLEOTIDE SEQUENCE [LARGE SCALE GENOMIC DNA]</scope>
    <source>
        <strain evidence="3 4">FR1</strain>
    </source>
</reference>
<feature type="region of interest" description="Disordered" evidence="1">
    <location>
        <begin position="170"/>
        <end position="191"/>
    </location>
</feature>
<accession>A0ABM6QZL4</accession>
<gene>
    <name evidence="3" type="ORF">C1C98_13975</name>
</gene>
<dbReference type="SUPFAM" id="SSF54427">
    <property type="entry name" value="NTF2-like"/>
    <property type="match status" value="1"/>
</dbReference>
<feature type="domain" description="SnoaL-like" evidence="2">
    <location>
        <begin position="21"/>
        <end position="151"/>
    </location>
</feature>
<dbReference type="Pfam" id="PF13577">
    <property type="entry name" value="SnoaL_4"/>
    <property type="match status" value="1"/>
</dbReference>
<evidence type="ECO:0000259" key="2">
    <source>
        <dbReference type="Pfam" id="PF13577"/>
    </source>
</evidence>
<dbReference type="Gene3D" id="3.10.450.50">
    <property type="match status" value="1"/>
</dbReference>
<name>A0ABM6QZL4_PSEO1</name>
<protein>
    <submittedName>
        <fullName evidence="3">Nuclear transport factor 2 family protein</fullName>
    </submittedName>
</protein>
<evidence type="ECO:0000256" key="1">
    <source>
        <dbReference type="SAM" id="MobiDB-lite"/>
    </source>
</evidence>
<keyword evidence="4" id="KW-1185">Reference proteome</keyword>
<dbReference type="InterPro" id="IPR032710">
    <property type="entry name" value="NTF2-like_dom_sf"/>
</dbReference>
<evidence type="ECO:0000313" key="3">
    <source>
        <dbReference type="EMBL" id="AUO46492.1"/>
    </source>
</evidence>
<feature type="compositionally biased region" description="Low complexity" evidence="1">
    <location>
        <begin position="170"/>
        <end position="185"/>
    </location>
</feature>
<evidence type="ECO:0000313" key="4">
    <source>
        <dbReference type="Proteomes" id="UP000235315"/>
    </source>
</evidence>
<dbReference type="InterPro" id="IPR037401">
    <property type="entry name" value="SnoaL-like"/>
</dbReference>